<proteinExistence type="predicted"/>
<evidence type="ECO:0000313" key="1">
    <source>
        <dbReference type="EMBL" id="HGY09455.1"/>
    </source>
</evidence>
<evidence type="ECO:0008006" key="2">
    <source>
        <dbReference type="Google" id="ProtNLM"/>
    </source>
</evidence>
<name>A0A7C4Z5P7_9DEIN</name>
<dbReference type="EMBL" id="DRPZ01000141">
    <property type="protein sequence ID" value="HGY09455.1"/>
    <property type="molecule type" value="Genomic_DNA"/>
</dbReference>
<organism evidence="1">
    <name type="scientific">Oceanithermus profundus</name>
    <dbReference type="NCBI Taxonomy" id="187137"/>
    <lineage>
        <taxon>Bacteria</taxon>
        <taxon>Thermotogati</taxon>
        <taxon>Deinococcota</taxon>
        <taxon>Deinococci</taxon>
        <taxon>Thermales</taxon>
        <taxon>Thermaceae</taxon>
        <taxon>Oceanithermus</taxon>
    </lineage>
</organism>
<dbReference type="AlphaFoldDB" id="A0A7C4Z5P7"/>
<protein>
    <recommendedName>
        <fullName evidence="2">ABC transporter substrate-binding protein</fullName>
    </recommendedName>
</protein>
<gene>
    <name evidence="1" type="ORF">ENK37_05295</name>
</gene>
<reference evidence="1" key="1">
    <citation type="journal article" date="2020" name="mSystems">
        <title>Genome- and Community-Level Interaction Insights into Carbon Utilization and Element Cycling Functions of Hydrothermarchaeota in Hydrothermal Sediment.</title>
        <authorList>
            <person name="Zhou Z."/>
            <person name="Liu Y."/>
            <person name="Xu W."/>
            <person name="Pan J."/>
            <person name="Luo Z.H."/>
            <person name="Li M."/>
        </authorList>
    </citation>
    <scope>NUCLEOTIDE SEQUENCE [LARGE SCALE GENOMIC DNA]</scope>
    <source>
        <strain evidence="1">HyVt-570</strain>
    </source>
</reference>
<dbReference type="Proteomes" id="UP000885759">
    <property type="component" value="Unassembled WGS sequence"/>
</dbReference>
<accession>A0A7C4Z5P7</accession>
<sequence>MNRRQLLGAGWTLAAGWAWAKASRPRPLNQGLRFGVLTARLIHRSGLDRVVAVALEDSHVCFAVAGAVAAVLRQQGREAWTLEGGAGLETDLDVVGPETLYLAYFGGLPDAVVQAGLDADLARLVARGGDETVVLHWPTVTRGYFENALFGVEGALEWAEEREIYAVINEGDRAVMKRLTDPLALTFEEVDALPLEDWAPLT</sequence>
<comment type="caution">
    <text evidence="1">The sequence shown here is derived from an EMBL/GenBank/DDBJ whole genome shotgun (WGS) entry which is preliminary data.</text>
</comment>